<evidence type="ECO:0000313" key="17">
    <source>
        <dbReference type="EMBL" id="CAH3117816.1"/>
    </source>
</evidence>
<keyword evidence="12" id="KW-0539">Nucleus</keyword>
<dbReference type="EMBL" id="CALNXK010000031">
    <property type="protein sequence ID" value="CAH3117816.1"/>
    <property type="molecule type" value="Genomic_DNA"/>
</dbReference>
<evidence type="ECO:0000313" key="18">
    <source>
        <dbReference type="Proteomes" id="UP001159405"/>
    </source>
</evidence>
<accession>A0ABN8NPY8</accession>
<dbReference type="PANTHER" id="PTHR21737:SF3">
    <property type="entry name" value="POLYGLUTAMINE-BINDING PROTEIN 1"/>
    <property type="match status" value="1"/>
</dbReference>
<feature type="region of interest" description="Disordered" evidence="15">
    <location>
        <begin position="15"/>
        <end position="38"/>
    </location>
</feature>
<feature type="region of interest" description="Disordered" evidence="15">
    <location>
        <begin position="119"/>
        <end position="235"/>
    </location>
</feature>
<sequence length="255" mass="28124">MPLPPALQARLAKRGIIQKDKEKSDGSSQVTGSVKGCPNTSNPYHTCVEYCRKRYGENAVPPPPKDYNTVPLPVGWYLVPDPNRQVHTVEELFGSNYYWNTITNQVSWHHPLNPAAEITTPASVVNSQKDTEVQPNREILAPPGVESEQDKEQVLSIGKHPSLMKGSQKRKQEKDLRAEKRKKSAEEVDPMDPAAYSDAPKGTWTTGLIKKGEAKTGVDTTANGPLFQMRPYPSPGAVLRANQQLAQKSTVEASE</sequence>
<dbReference type="Proteomes" id="UP001159405">
    <property type="component" value="Unassembled WGS sequence"/>
</dbReference>
<evidence type="ECO:0000256" key="15">
    <source>
        <dbReference type="SAM" id="MobiDB-lite"/>
    </source>
</evidence>
<evidence type="ECO:0000256" key="13">
    <source>
        <dbReference type="ARBA" id="ARBA00042167"/>
    </source>
</evidence>
<feature type="domain" description="WW" evidence="16">
    <location>
        <begin position="70"/>
        <end position="113"/>
    </location>
</feature>
<dbReference type="PANTHER" id="PTHR21737">
    <property type="entry name" value="POLYGLUTAMINE BINDING PROTEIN 1/MARVEL MEMBRANE-ASSOCIATING DOMAIN CONTAINING 3"/>
    <property type="match status" value="1"/>
</dbReference>
<feature type="compositionally biased region" description="Polar residues" evidence="15">
    <location>
        <begin position="26"/>
        <end position="38"/>
    </location>
</feature>
<evidence type="ECO:0000256" key="8">
    <source>
        <dbReference type="ARBA" id="ARBA00022859"/>
    </source>
</evidence>
<protein>
    <recommendedName>
        <fullName evidence="3">Polyglutamine-binding protein 1</fullName>
    </recommendedName>
    <alternativeName>
        <fullName evidence="13">Polyglutamine tract-binding protein 1</fullName>
    </alternativeName>
</protein>
<keyword evidence="5" id="KW-0399">Innate immunity</keyword>
<keyword evidence="9" id="KW-0805">Transcription regulation</keyword>
<name>A0ABN8NPY8_9CNID</name>
<comment type="subcellular location">
    <subcellularLocation>
        <location evidence="2">Cytoplasmic granule</location>
    </subcellularLocation>
    <subcellularLocation>
        <location evidence="1">Nucleus speckle</location>
    </subcellularLocation>
</comment>
<keyword evidence="18" id="KW-1185">Reference proteome</keyword>
<keyword evidence="8" id="KW-0391">Immunity</keyword>
<evidence type="ECO:0000256" key="2">
    <source>
        <dbReference type="ARBA" id="ARBA00004463"/>
    </source>
</evidence>
<evidence type="ECO:0000256" key="1">
    <source>
        <dbReference type="ARBA" id="ARBA00004324"/>
    </source>
</evidence>
<keyword evidence="10" id="KW-0804">Transcription</keyword>
<organism evidence="17 18">
    <name type="scientific">Porites lobata</name>
    <dbReference type="NCBI Taxonomy" id="104759"/>
    <lineage>
        <taxon>Eukaryota</taxon>
        <taxon>Metazoa</taxon>
        <taxon>Cnidaria</taxon>
        <taxon>Anthozoa</taxon>
        <taxon>Hexacorallia</taxon>
        <taxon>Scleractinia</taxon>
        <taxon>Fungiina</taxon>
        <taxon>Poritidae</taxon>
        <taxon>Porites</taxon>
    </lineage>
</organism>
<dbReference type="Gene3D" id="3.40.30.10">
    <property type="entry name" value="Glutaredoxin"/>
    <property type="match status" value="1"/>
</dbReference>
<proteinExistence type="predicted"/>
<evidence type="ECO:0000256" key="6">
    <source>
        <dbReference type="ARBA" id="ARBA00022664"/>
    </source>
</evidence>
<evidence type="ECO:0000256" key="3">
    <source>
        <dbReference type="ARBA" id="ARBA00021117"/>
    </source>
</evidence>
<evidence type="ECO:0000256" key="9">
    <source>
        <dbReference type="ARBA" id="ARBA00023015"/>
    </source>
</evidence>
<evidence type="ECO:0000256" key="10">
    <source>
        <dbReference type="ARBA" id="ARBA00023163"/>
    </source>
</evidence>
<evidence type="ECO:0000256" key="11">
    <source>
        <dbReference type="ARBA" id="ARBA00023187"/>
    </source>
</evidence>
<evidence type="ECO:0000256" key="5">
    <source>
        <dbReference type="ARBA" id="ARBA00022588"/>
    </source>
</evidence>
<evidence type="ECO:0000256" key="4">
    <source>
        <dbReference type="ARBA" id="ARBA00022553"/>
    </source>
</evidence>
<reference evidence="17 18" key="1">
    <citation type="submission" date="2022-05" db="EMBL/GenBank/DDBJ databases">
        <authorList>
            <consortium name="Genoscope - CEA"/>
            <person name="William W."/>
        </authorList>
    </citation>
    <scope>NUCLEOTIDE SEQUENCE [LARGE SCALE GENOMIC DNA]</scope>
</reference>
<dbReference type="SUPFAM" id="SSF51045">
    <property type="entry name" value="WW domain"/>
    <property type="match status" value="1"/>
</dbReference>
<keyword evidence="4" id="KW-0597">Phosphoprotein</keyword>
<gene>
    <name evidence="17" type="ORF">PLOB_00026096</name>
</gene>
<evidence type="ECO:0000256" key="14">
    <source>
        <dbReference type="ARBA" id="ARBA00046362"/>
    </source>
</evidence>
<keyword evidence="6" id="KW-0507">mRNA processing</keyword>
<dbReference type="PROSITE" id="PS50020">
    <property type="entry name" value="WW_DOMAIN_2"/>
    <property type="match status" value="1"/>
</dbReference>
<comment type="subunit">
    <text evidence="14">Interacts with POU3F2/Brn-2, ATXN1, TXNL4A, HTT and AR. Interaction with ATXN1 correlates positively with the length of the polyglutamine tract. Interacts with RNA polymerase II large subunit in a phosphorylation-dependent manner. Forms a ternary complex with ATXN1 mutant and phosphorylated RNA polymerase II. Interacts (via C-terminus) with TXNL4A and CD2BP2. Interacts (via WW domain) with ATN1 and SF3B1, and may interact with additional splice factors. Interacts (via WW domain) with WBP11; Leading to reduce interaction between PQBP1 and TXNL4A. Interacts with CAPRIN1. Interacts with DDX1. Interacts with SFPQ. Interacts with KHSRP.</text>
</comment>
<evidence type="ECO:0000256" key="12">
    <source>
        <dbReference type="ARBA" id="ARBA00023242"/>
    </source>
</evidence>
<evidence type="ECO:0000256" key="7">
    <source>
        <dbReference type="ARBA" id="ARBA00022737"/>
    </source>
</evidence>
<evidence type="ECO:0000259" key="16">
    <source>
        <dbReference type="PROSITE" id="PS50020"/>
    </source>
</evidence>
<dbReference type="InterPro" id="IPR001202">
    <property type="entry name" value="WW_dom"/>
</dbReference>
<comment type="caution">
    <text evidence="17">The sequence shown here is derived from an EMBL/GenBank/DDBJ whole genome shotgun (WGS) entry which is preliminary data.</text>
</comment>
<keyword evidence="7" id="KW-0677">Repeat</keyword>
<keyword evidence="11" id="KW-0508">mRNA splicing</keyword>
<dbReference type="InterPro" id="IPR036020">
    <property type="entry name" value="WW_dom_sf"/>
</dbReference>